<sequence>MARSGKVPRTCNRTPVRLVGGLDPFWRVDRNFPPSHRSPGRQEKKIAKFESFGEELHARQRPCRLSASGLVSGRQASKRISKGIVIVIRTRYFSLGLGLLFPSGHGKWIDRDGQCSNQCHLSREHHNSISPPQASSIRSRLSIYAIPQDMGGVTSRDWVKNPERVMATIPDPGRAGCQDRARGPHCQARSTSVICPNGIQLSTVSHHLGRDVTHARRRGQSIQVPNFPP</sequence>
<keyword evidence="2" id="KW-1185">Reference proteome</keyword>
<comment type="caution">
    <text evidence="1">The sequence shown here is derived from an EMBL/GenBank/DDBJ whole genome shotgun (WGS) entry which is preliminary data.</text>
</comment>
<accession>A0ABR3D0N6</accession>
<dbReference type="EMBL" id="JAVLET010000013">
    <property type="protein sequence ID" value="KAL0466241.1"/>
    <property type="molecule type" value="Genomic_DNA"/>
</dbReference>
<proteinExistence type="predicted"/>
<name>A0ABR3D0N6_NEUIN</name>
<reference evidence="1 2" key="1">
    <citation type="submission" date="2023-09" db="EMBL/GenBank/DDBJ databases">
        <title>Multi-omics analysis of a traditional fermented food reveals byproduct-associated fungal strains for waste-to-food upcycling.</title>
        <authorList>
            <consortium name="Lawrence Berkeley National Laboratory"/>
            <person name="Rekdal V.M."/>
            <person name="Villalobos-Escobedo J.M."/>
            <person name="Rodriguez-Valeron N."/>
            <person name="Garcia M.O."/>
            <person name="Vasquez D.P."/>
            <person name="Damayanti I."/>
            <person name="Sorensen P.M."/>
            <person name="Baidoo E.E."/>
            <person name="De Carvalho A.C."/>
            <person name="Riley R."/>
            <person name="Lipzen A."/>
            <person name="He G."/>
            <person name="Yan M."/>
            <person name="Haridas S."/>
            <person name="Daum C."/>
            <person name="Yoshinaga Y."/>
            <person name="Ng V."/>
            <person name="Grigoriev I.V."/>
            <person name="Munk R."/>
            <person name="Nuraida L."/>
            <person name="Wijaya C.H."/>
            <person name="Morales P.-C."/>
            <person name="Keasling J.D."/>
        </authorList>
    </citation>
    <scope>NUCLEOTIDE SEQUENCE [LARGE SCALE GENOMIC DNA]</scope>
    <source>
        <strain evidence="1 2">FGSC 2613</strain>
    </source>
</reference>
<evidence type="ECO:0000313" key="1">
    <source>
        <dbReference type="EMBL" id="KAL0466241.1"/>
    </source>
</evidence>
<evidence type="ECO:0000313" key="2">
    <source>
        <dbReference type="Proteomes" id="UP001451303"/>
    </source>
</evidence>
<organism evidence="1 2">
    <name type="scientific">Neurospora intermedia</name>
    <dbReference type="NCBI Taxonomy" id="5142"/>
    <lineage>
        <taxon>Eukaryota</taxon>
        <taxon>Fungi</taxon>
        <taxon>Dikarya</taxon>
        <taxon>Ascomycota</taxon>
        <taxon>Pezizomycotina</taxon>
        <taxon>Sordariomycetes</taxon>
        <taxon>Sordariomycetidae</taxon>
        <taxon>Sordariales</taxon>
        <taxon>Sordariaceae</taxon>
        <taxon>Neurospora</taxon>
    </lineage>
</organism>
<gene>
    <name evidence="1" type="ORF">QR685DRAFT_580977</name>
</gene>
<dbReference type="Proteomes" id="UP001451303">
    <property type="component" value="Unassembled WGS sequence"/>
</dbReference>
<protein>
    <submittedName>
        <fullName evidence="1">Uncharacterized protein</fullName>
    </submittedName>
</protein>